<evidence type="ECO:0000313" key="2">
    <source>
        <dbReference type="Proteomes" id="UP000253273"/>
    </source>
</evidence>
<dbReference type="KEGG" id="haj:DU500_07630"/>
<organism evidence="1 2">
    <name type="scientific">Haloplanus rubicundus</name>
    <dbReference type="NCBI Taxonomy" id="1547898"/>
    <lineage>
        <taxon>Archaea</taxon>
        <taxon>Methanobacteriati</taxon>
        <taxon>Methanobacteriota</taxon>
        <taxon>Stenosarchaea group</taxon>
        <taxon>Halobacteria</taxon>
        <taxon>Halobacteriales</taxon>
        <taxon>Haloferacaceae</taxon>
        <taxon>Haloplanus</taxon>
    </lineage>
</organism>
<keyword evidence="1" id="KW-0238">DNA-binding</keyword>
<dbReference type="GeneID" id="37283245"/>
<accession>A0A345E289</accession>
<sequence>MDGEVRTDEQGGVTIPKEVCDQDGERLRLVELDSGSKLVPILDGPLAELRVAPSDELCEASLADLEEAPRDEARGQTTGL</sequence>
<keyword evidence="2" id="KW-1185">Reference proteome</keyword>
<gene>
    <name evidence="1" type="ORF">DU500_07630</name>
</gene>
<name>A0A345E289_9EURY</name>
<proteinExistence type="predicted"/>
<dbReference type="AlphaFoldDB" id="A0A345E289"/>
<dbReference type="Proteomes" id="UP000253273">
    <property type="component" value="Chromosome"/>
</dbReference>
<dbReference type="GO" id="GO:0003677">
    <property type="term" value="F:DNA binding"/>
    <property type="evidence" value="ECO:0007669"/>
    <property type="project" value="UniProtKB-KW"/>
</dbReference>
<evidence type="ECO:0000313" key="1">
    <source>
        <dbReference type="EMBL" id="AXG06311.1"/>
    </source>
</evidence>
<reference evidence="1 2" key="1">
    <citation type="submission" date="2018-07" db="EMBL/GenBank/DDBJ databases">
        <title>Genome sequences of Haloplanus sp. CBA1113.</title>
        <authorList>
            <person name="Kim Y.B."/>
            <person name="Roh S.W."/>
        </authorList>
    </citation>
    <scope>NUCLEOTIDE SEQUENCE [LARGE SCALE GENOMIC DNA]</scope>
    <source>
        <strain evidence="1 2">CBA1113</strain>
    </source>
</reference>
<dbReference type="RefSeq" id="WP_114585450.1">
    <property type="nucleotide sequence ID" value="NZ_CP031150.1"/>
</dbReference>
<dbReference type="OrthoDB" id="28233at2157"/>
<protein>
    <submittedName>
        <fullName evidence="1">AbrB/MazE/SpoVT family DNA-binding domain-containing protein</fullName>
    </submittedName>
</protein>
<dbReference type="EMBL" id="CP031150">
    <property type="protein sequence ID" value="AXG06311.1"/>
    <property type="molecule type" value="Genomic_DNA"/>
</dbReference>